<comment type="domain">
    <text evidence="12">Consists of three domains; the N-terminal catalytic domain, the editing domain and the C-terminal C-Ala domain. The editing domain removes incorrectly charged amino acids, while the C-Ala domain, along with tRNA(Ala), serves as a bridge to cooperatively bring together the editing and aminoacylation centers thus stimulating deacylation of misacylated tRNAs.</text>
</comment>
<feature type="binding site" evidence="12">
    <location>
        <position position="813"/>
    </location>
    <ligand>
        <name>Zn(2+)</name>
        <dbReference type="ChEBI" id="CHEBI:29105"/>
    </ligand>
</feature>
<dbReference type="FunFam" id="3.30.930.10:FF:000011">
    <property type="entry name" value="Alanine--tRNA ligase, cytoplasmic"/>
    <property type="match status" value="1"/>
</dbReference>
<dbReference type="InterPro" id="IPR018165">
    <property type="entry name" value="Ala-tRNA-synth_IIc_core"/>
</dbReference>
<dbReference type="InterPro" id="IPR009000">
    <property type="entry name" value="Transl_B-barrel_sf"/>
</dbReference>
<dbReference type="GO" id="GO:0070143">
    <property type="term" value="P:mitochondrial alanyl-tRNA aminoacylation"/>
    <property type="evidence" value="ECO:0007669"/>
    <property type="project" value="UniProtKB-UniRule"/>
</dbReference>
<sequence length="1042" mass="113468">MAATLVAVPWLLQLFRHRQYTPLRTVTVPLANLPSSSAAGQHLSLAAAARRPFTSNAPRSMALAATPQPAVQEEVQTEWPMNRVRQTFIDYFAKKHEHTFWPTSPVAPLDDPTLLFTNAGMNQFKPLFLGIADPAVHGKLATLTRAVNSQKCIRAGGKHNDLEDVGKDTYHHTFFEMLGNWSFGSYFKKEAIPWAWECLTQDYGLDPSRMYATYFGGDPKDPSVPVDEEARDLWLQFLPEERVIPCGAKDNFWEMGDTGPCGPCTEIHYDRREGRLVPELVNADDPELIEIWNIVFIQFNREDDGQLRPLPAQHVDTGMGFERITSILQNKDSNYDTDIFTPIFEAIQEATGARPYAGKLGEEDPDNIDMAYRVVADHIRTLTFAIADGASPSNEGRGYVLRRVLRRAVRYGQQVLGGKPGFFHQLVPTIVETMKDGFPDIVNRADFVMSIIKDEEFAFNKTLGKGVAHFEKVVNELPADDKTFKAEDAHFLYASLGFPVDLTELMAEERGLVLDREGFAKKMKEEAEISAIAAQQRKLAGGKDLRLGAEQTAHLQQTGVEVTDAGDKYNWHVTPSATVKALFIGVGEGEGGLGFVDVADASTGPVGVVLDASPFYPEAGGQVADTGRLQGPGTMHVENTQIYGGFVLHTGSVPTGELRVGDAVQCAVDYERRAHVAPNHTMTHVLNHALRDVLCGGVEGAAEMGGLVDQKGSLCDEQKLRFDFSWNGPVGPEQLQRVEAQVNACIDAAQPVDALPVALEQAKFIYSLRSVFGEQYPDPVRVVSVGNNVSAMVDEPQNKDWAAGSIEFCGGTHIANSAEAERFVIMEESGIAKGVRRIVAVTRSKAREAIANAAALREKVKAVAALPDAELDAAVKVFQKELLATPVGVVDKGALGKEVETLIKRVKKYQKQLEKEKEAEVLGKILPAVEEAKENGKGVVVLRLDFGTDGKLGSKLLKEATKAYKASYMVFSASSDGTRFGIYASTPKGGLDAKAWCAAAGEPSNAAKVNGGPTQANAMVIRANQHLDACMAAAEEFAAQNA</sequence>
<evidence type="ECO:0000256" key="7">
    <source>
        <dbReference type="ARBA" id="ARBA00022840"/>
    </source>
</evidence>
<dbReference type="InterPro" id="IPR050058">
    <property type="entry name" value="Ala-tRNA_ligase"/>
</dbReference>
<keyword evidence="4 12" id="KW-0479">Metal-binding</keyword>
<organism evidence="14">
    <name type="scientific">Eutreptiella gymnastica</name>
    <dbReference type="NCBI Taxonomy" id="73025"/>
    <lineage>
        <taxon>Eukaryota</taxon>
        <taxon>Discoba</taxon>
        <taxon>Euglenozoa</taxon>
        <taxon>Euglenida</taxon>
        <taxon>Spirocuta</taxon>
        <taxon>Euglenophyceae</taxon>
        <taxon>Eutreptiales</taxon>
        <taxon>Eutreptiaceae</taxon>
        <taxon>Eutreptiella</taxon>
    </lineage>
</organism>
<proteinExistence type="inferred from homology"/>
<comment type="function">
    <text evidence="12">Catalyzes the attachment of alanine to tRNA(Ala) in a two-step reaction: alanine is first activated by ATP to form Ala-AMP and then transferred to the acceptor end of tRNA(Ala). Also edits incorrectly charged tRNA(Ala) via its editing domain.</text>
</comment>
<dbReference type="PRINTS" id="PR00980">
    <property type="entry name" value="TRNASYNTHALA"/>
</dbReference>
<feature type="binding site" evidence="12">
    <location>
        <position position="680"/>
    </location>
    <ligand>
        <name>Zn(2+)</name>
        <dbReference type="ChEBI" id="CHEBI:29105"/>
    </ligand>
</feature>
<dbReference type="CDD" id="cd00673">
    <property type="entry name" value="AlaRS_core"/>
    <property type="match status" value="1"/>
</dbReference>
<dbReference type="SMART" id="SM00863">
    <property type="entry name" value="tRNA_SAD"/>
    <property type="match status" value="1"/>
</dbReference>
<dbReference type="SUPFAM" id="SSF55681">
    <property type="entry name" value="Class II aaRS and biotin synthetases"/>
    <property type="match status" value="1"/>
</dbReference>
<dbReference type="EC" id="6.1.1.7" evidence="12"/>
<reference evidence="14" key="1">
    <citation type="submission" date="2021-01" db="EMBL/GenBank/DDBJ databases">
        <authorList>
            <person name="Corre E."/>
            <person name="Pelletier E."/>
            <person name="Niang G."/>
            <person name="Scheremetjew M."/>
            <person name="Finn R."/>
            <person name="Kale V."/>
            <person name="Holt S."/>
            <person name="Cochrane G."/>
            <person name="Meng A."/>
            <person name="Brown T."/>
            <person name="Cohen L."/>
        </authorList>
    </citation>
    <scope>NUCLEOTIDE SEQUENCE</scope>
    <source>
        <strain evidence="14">CCMP1594</strain>
    </source>
</reference>
<dbReference type="GO" id="GO:0004813">
    <property type="term" value="F:alanine-tRNA ligase activity"/>
    <property type="evidence" value="ECO:0007669"/>
    <property type="project" value="UniProtKB-UniRule"/>
</dbReference>
<dbReference type="InterPro" id="IPR012947">
    <property type="entry name" value="tRNA_SAD"/>
</dbReference>
<dbReference type="GO" id="GO:0002161">
    <property type="term" value="F:aminoacyl-tRNA deacylase activity"/>
    <property type="evidence" value="ECO:0007669"/>
    <property type="project" value="TreeGrafter"/>
</dbReference>
<dbReference type="InterPro" id="IPR059090">
    <property type="entry name" value="ALA1_helical"/>
</dbReference>
<keyword evidence="8 12" id="KW-0694">RNA-binding</keyword>
<evidence type="ECO:0000256" key="3">
    <source>
        <dbReference type="ARBA" id="ARBA00022598"/>
    </source>
</evidence>
<keyword evidence="7 12" id="KW-0067">ATP-binding</keyword>
<dbReference type="HAMAP" id="MF_00036_B">
    <property type="entry name" value="Ala_tRNA_synth_B"/>
    <property type="match status" value="1"/>
</dbReference>
<feature type="binding site" evidence="12">
    <location>
        <position position="809"/>
    </location>
    <ligand>
        <name>Zn(2+)</name>
        <dbReference type="ChEBI" id="CHEBI:29105"/>
    </ligand>
</feature>
<dbReference type="Gene3D" id="2.40.30.130">
    <property type="match status" value="1"/>
</dbReference>
<feature type="binding site" evidence="12">
    <location>
        <position position="684"/>
    </location>
    <ligand>
        <name>Zn(2+)</name>
        <dbReference type="ChEBI" id="CHEBI:29105"/>
    </ligand>
</feature>
<feature type="domain" description="Alanyl-transfer RNA synthetases family profile" evidence="13">
    <location>
        <begin position="79"/>
        <end position="852"/>
    </location>
</feature>
<evidence type="ECO:0000256" key="9">
    <source>
        <dbReference type="ARBA" id="ARBA00022917"/>
    </source>
</evidence>
<evidence type="ECO:0000313" key="14">
    <source>
        <dbReference type="EMBL" id="CAE0838877.1"/>
    </source>
</evidence>
<evidence type="ECO:0000256" key="6">
    <source>
        <dbReference type="ARBA" id="ARBA00022833"/>
    </source>
</evidence>
<dbReference type="InterPro" id="IPR002318">
    <property type="entry name" value="Ala-tRNA-lgiase_IIc"/>
</dbReference>
<dbReference type="GO" id="GO:0005739">
    <property type="term" value="C:mitochondrion"/>
    <property type="evidence" value="ECO:0007669"/>
    <property type="project" value="UniProtKB-SubCell"/>
</dbReference>
<dbReference type="InterPro" id="IPR045864">
    <property type="entry name" value="aa-tRNA-synth_II/BPL/LPL"/>
</dbReference>
<evidence type="ECO:0000256" key="1">
    <source>
        <dbReference type="ARBA" id="ARBA00008429"/>
    </source>
</evidence>
<comment type="cofactor">
    <cofactor evidence="12">
        <name>Zn(2+)</name>
        <dbReference type="ChEBI" id="CHEBI:29105"/>
    </cofactor>
    <text evidence="12">Binds 1 zinc ion per subunit.</text>
</comment>
<dbReference type="Pfam" id="PF07973">
    <property type="entry name" value="tRNA_SAD"/>
    <property type="match status" value="1"/>
</dbReference>
<keyword evidence="12" id="KW-0963">Cytoplasm</keyword>
<dbReference type="NCBIfam" id="TIGR00344">
    <property type="entry name" value="alaS"/>
    <property type="match status" value="1"/>
</dbReference>
<evidence type="ECO:0000256" key="10">
    <source>
        <dbReference type="ARBA" id="ARBA00023146"/>
    </source>
</evidence>
<comment type="subcellular location">
    <subcellularLocation>
        <location evidence="12">Mitochondrion</location>
    </subcellularLocation>
    <subcellularLocation>
        <location evidence="12">Cytoplasm</location>
    </subcellularLocation>
</comment>
<dbReference type="PANTHER" id="PTHR11777:SF9">
    <property type="entry name" value="ALANINE--TRNA LIGASE, CYTOPLASMIC"/>
    <property type="match status" value="1"/>
</dbReference>
<dbReference type="AlphaFoldDB" id="A0A7S4GJP2"/>
<dbReference type="Pfam" id="PF01411">
    <property type="entry name" value="tRNA-synt_2c"/>
    <property type="match status" value="1"/>
</dbReference>
<evidence type="ECO:0000256" key="12">
    <source>
        <dbReference type="HAMAP-Rule" id="MF_03133"/>
    </source>
</evidence>
<dbReference type="EMBL" id="HBJA01146027">
    <property type="protein sequence ID" value="CAE0838877.1"/>
    <property type="molecule type" value="Transcribed_RNA"/>
</dbReference>
<dbReference type="Pfam" id="PF26023">
    <property type="entry name" value="ALA1"/>
    <property type="match status" value="1"/>
</dbReference>
<dbReference type="InterPro" id="IPR018164">
    <property type="entry name" value="Ala-tRNA-synth_IIc_N"/>
</dbReference>
<dbReference type="GO" id="GO:0005524">
    <property type="term" value="F:ATP binding"/>
    <property type="evidence" value="ECO:0007669"/>
    <property type="project" value="UniProtKB-UniRule"/>
</dbReference>
<dbReference type="PANTHER" id="PTHR11777">
    <property type="entry name" value="ALANYL-TRNA SYNTHETASE"/>
    <property type="match status" value="1"/>
</dbReference>
<keyword evidence="10 12" id="KW-0030">Aminoacyl-tRNA synthetase</keyword>
<dbReference type="InterPro" id="IPR023033">
    <property type="entry name" value="Ala_tRNA_ligase_euk/bac"/>
</dbReference>
<evidence type="ECO:0000256" key="8">
    <source>
        <dbReference type="ARBA" id="ARBA00022884"/>
    </source>
</evidence>
<comment type="similarity">
    <text evidence="1">Belongs to the class-II aminoacyl-tRNA synthetase family. Alax-L subfamily.</text>
</comment>
<dbReference type="PROSITE" id="PS50860">
    <property type="entry name" value="AA_TRNA_LIGASE_II_ALA"/>
    <property type="match status" value="1"/>
</dbReference>
<keyword evidence="5 12" id="KW-0547">Nucleotide-binding</keyword>
<name>A0A7S4GJP2_9EUGL</name>
<keyword evidence="9 12" id="KW-0648">Protein biosynthesis</keyword>
<accession>A0A7S4GJP2</accession>
<dbReference type="GO" id="GO:0008270">
    <property type="term" value="F:zinc ion binding"/>
    <property type="evidence" value="ECO:0007669"/>
    <property type="project" value="UniProtKB-UniRule"/>
</dbReference>
<gene>
    <name evidence="14" type="ORF">EGYM00163_LOCUS50249</name>
</gene>
<evidence type="ECO:0000256" key="4">
    <source>
        <dbReference type="ARBA" id="ARBA00022723"/>
    </source>
</evidence>
<dbReference type="SUPFAM" id="SSF101353">
    <property type="entry name" value="Putative anticodon-binding domain of alanyl-tRNA synthetase (AlaRS)"/>
    <property type="match status" value="1"/>
</dbReference>
<comment type="subunit">
    <text evidence="12">Monomer.</text>
</comment>
<dbReference type="InterPro" id="IPR018162">
    <property type="entry name" value="Ala-tRNA-ligase_IIc_anticod-bd"/>
</dbReference>
<evidence type="ECO:0000256" key="5">
    <source>
        <dbReference type="ARBA" id="ARBA00022741"/>
    </source>
</evidence>
<evidence type="ECO:0000256" key="11">
    <source>
        <dbReference type="ARBA" id="ARBA00048300"/>
    </source>
</evidence>
<evidence type="ECO:0000256" key="2">
    <source>
        <dbReference type="ARBA" id="ARBA00022555"/>
    </source>
</evidence>
<keyword evidence="2 12" id="KW-0820">tRNA-binding</keyword>
<dbReference type="SUPFAM" id="SSF50447">
    <property type="entry name" value="Translation proteins"/>
    <property type="match status" value="1"/>
</dbReference>
<dbReference type="FunFam" id="3.30.980.10:FF:000004">
    <property type="entry name" value="Alanine--tRNA ligase, cytoplasmic"/>
    <property type="match status" value="1"/>
</dbReference>
<keyword evidence="6 12" id="KW-0862">Zinc</keyword>
<dbReference type="InterPro" id="IPR018163">
    <property type="entry name" value="Thr/Ala-tRNA-synth_IIc_edit"/>
</dbReference>
<dbReference type="Gene3D" id="3.30.980.10">
    <property type="entry name" value="Threonyl-trna Synthetase, Chain A, domain 2"/>
    <property type="match status" value="1"/>
</dbReference>
<protein>
    <recommendedName>
        <fullName evidence="12">Alanine--tRNA ligase</fullName>
        <ecNumber evidence="12">6.1.1.7</ecNumber>
    </recommendedName>
    <alternativeName>
        <fullName evidence="12">Alanyl-tRNA synthetase</fullName>
        <shortName evidence="12">AlaRS</shortName>
    </alternativeName>
</protein>
<dbReference type="Gene3D" id="3.30.930.10">
    <property type="entry name" value="Bira Bifunctional Protein, Domain 2"/>
    <property type="match status" value="1"/>
</dbReference>
<evidence type="ECO:0000259" key="13">
    <source>
        <dbReference type="PROSITE" id="PS50860"/>
    </source>
</evidence>
<keyword evidence="12" id="KW-0496">Mitochondrion</keyword>
<keyword evidence="3 12" id="KW-0436">Ligase</keyword>
<dbReference type="SUPFAM" id="SSF55186">
    <property type="entry name" value="ThrRS/AlaRS common domain"/>
    <property type="match status" value="1"/>
</dbReference>
<comment type="catalytic activity">
    <reaction evidence="11 12">
        <text>tRNA(Ala) + L-alanine + ATP = L-alanyl-tRNA(Ala) + AMP + diphosphate</text>
        <dbReference type="Rhea" id="RHEA:12540"/>
        <dbReference type="Rhea" id="RHEA-COMP:9657"/>
        <dbReference type="Rhea" id="RHEA-COMP:9923"/>
        <dbReference type="ChEBI" id="CHEBI:30616"/>
        <dbReference type="ChEBI" id="CHEBI:33019"/>
        <dbReference type="ChEBI" id="CHEBI:57972"/>
        <dbReference type="ChEBI" id="CHEBI:78442"/>
        <dbReference type="ChEBI" id="CHEBI:78497"/>
        <dbReference type="ChEBI" id="CHEBI:456215"/>
        <dbReference type="EC" id="6.1.1.7"/>
    </reaction>
</comment>
<dbReference type="GO" id="GO:0000049">
    <property type="term" value="F:tRNA binding"/>
    <property type="evidence" value="ECO:0007669"/>
    <property type="project" value="UniProtKB-KW"/>
</dbReference>